<evidence type="ECO:0000256" key="2">
    <source>
        <dbReference type="ARBA" id="ARBA00022723"/>
    </source>
</evidence>
<dbReference type="EMBL" id="JACSQC010000003">
    <property type="protein sequence ID" value="MBD8043543.1"/>
    <property type="molecule type" value="Genomic_DNA"/>
</dbReference>
<evidence type="ECO:0000259" key="9">
    <source>
        <dbReference type="Pfam" id="PF01996"/>
    </source>
</evidence>
<dbReference type="Proteomes" id="UP000652763">
    <property type="component" value="Unassembled WGS sequence"/>
</dbReference>
<keyword evidence="2" id="KW-0479">Metal-binding</keyword>
<protein>
    <submittedName>
        <fullName evidence="10">Coenzyme F420-0:L-glutamate ligase</fullName>
        <ecNumber evidence="10">6.3.2.31</ecNumber>
    </submittedName>
</protein>
<accession>A0ABR8YH50</accession>
<evidence type="ECO:0000313" key="10">
    <source>
        <dbReference type="EMBL" id="MBD8043543.1"/>
    </source>
</evidence>
<dbReference type="InterPro" id="IPR008225">
    <property type="entry name" value="F420-0_g-glutamyl_ligase"/>
</dbReference>
<dbReference type="NCBIfam" id="TIGR01916">
    <property type="entry name" value="F420_cofE"/>
    <property type="match status" value="1"/>
</dbReference>
<dbReference type="GO" id="GO:0052618">
    <property type="term" value="F:coenzyme F420-0:L-glutamate ligase activity"/>
    <property type="evidence" value="ECO:0007669"/>
    <property type="project" value="UniProtKB-EC"/>
</dbReference>
<dbReference type="Pfam" id="PF01996">
    <property type="entry name" value="F420_ligase"/>
    <property type="match status" value="1"/>
</dbReference>
<dbReference type="PANTHER" id="PTHR47917">
    <property type="match status" value="1"/>
</dbReference>
<keyword evidence="11" id="KW-1185">Reference proteome</keyword>
<evidence type="ECO:0000256" key="3">
    <source>
        <dbReference type="ARBA" id="ARBA00022741"/>
    </source>
</evidence>
<keyword evidence="5" id="KW-0630">Potassium</keyword>
<feature type="region of interest" description="Disordered" evidence="8">
    <location>
        <begin position="282"/>
        <end position="302"/>
    </location>
</feature>
<keyword evidence="4" id="KW-0460">Magnesium</keyword>
<feature type="region of interest" description="Disordered" evidence="8">
    <location>
        <begin position="1"/>
        <end position="36"/>
    </location>
</feature>
<evidence type="ECO:0000256" key="8">
    <source>
        <dbReference type="SAM" id="MobiDB-lite"/>
    </source>
</evidence>
<keyword evidence="6" id="KW-0342">GTP-binding</keyword>
<sequence>MNPGWTGTVPADPETETPNEDLAAAPAPALDPAPVLNAEPPAAARLVITPVHGIGEVQAGANLVELIGKACGRDLRSGDILAVTSKIVSKAEGRTLPADRRDDAVEQETSRVVASREHAHGTTRIVENRLGIVAAAAGVDASNTAEGTVLLLPLDPDASARRICRGLKRDWGVDVGVVITDTLGRPWRQGQTDAAIGAAGLDVLLDLRGLPDSSGRPMSATVTAVADEIAAAADLVKGKTFGVPVALVRGLDTLVTVGGMDRDPGAKALLRPAEEDLFRQGSAEAFEDGRRSGTRSGYNAGYDDGHAAGYEDGYAAGYAAAASEARRRARSSGG</sequence>
<dbReference type="PANTHER" id="PTHR47917:SF1">
    <property type="entry name" value="COENZYME F420:L-GLUTAMATE LIGASE"/>
    <property type="match status" value="1"/>
</dbReference>
<evidence type="ECO:0000256" key="5">
    <source>
        <dbReference type="ARBA" id="ARBA00022958"/>
    </source>
</evidence>
<evidence type="ECO:0000256" key="7">
    <source>
        <dbReference type="ARBA" id="ARBA00023211"/>
    </source>
</evidence>
<evidence type="ECO:0000313" key="11">
    <source>
        <dbReference type="Proteomes" id="UP000652763"/>
    </source>
</evidence>
<evidence type="ECO:0000256" key="6">
    <source>
        <dbReference type="ARBA" id="ARBA00023134"/>
    </source>
</evidence>
<organism evidence="10 11">
    <name type="scientific">Arthrobacter pullicola</name>
    <dbReference type="NCBI Taxonomy" id="2762224"/>
    <lineage>
        <taxon>Bacteria</taxon>
        <taxon>Bacillati</taxon>
        <taxon>Actinomycetota</taxon>
        <taxon>Actinomycetes</taxon>
        <taxon>Micrococcales</taxon>
        <taxon>Micrococcaceae</taxon>
        <taxon>Arthrobacter</taxon>
    </lineage>
</organism>
<name>A0ABR8YH50_9MICC</name>
<keyword evidence="7" id="KW-0464">Manganese</keyword>
<feature type="compositionally biased region" description="Low complexity" evidence="8">
    <location>
        <begin position="21"/>
        <end position="34"/>
    </location>
</feature>
<comment type="caution">
    <text evidence="10">The sequence shown here is derived from an EMBL/GenBank/DDBJ whole genome shotgun (WGS) entry which is preliminary data.</text>
</comment>
<reference evidence="10 11" key="1">
    <citation type="submission" date="2020-08" db="EMBL/GenBank/DDBJ databases">
        <title>A Genomic Blueprint of the Chicken Gut Microbiome.</title>
        <authorList>
            <person name="Gilroy R."/>
            <person name="Ravi A."/>
            <person name="Getino M."/>
            <person name="Pursley I."/>
            <person name="Horton D.L."/>
            <person name="Alikhan N.-F."/>
            <person name="Baker D."/>
            <person name="Gharbi K."/>
            <person name="Hall N."/>
            <person name="Watson M."/>
            <person name="Adriaenssens E.M."/>
            <person name="Foster-Nyarko E."/>
            <person name="Jarju S."/>
            <person name="Secka A."/>
            <person name="Antonio M."/>
            <person name="Oren A."/>
            <person name="Chaudhuri R."/>
            <person name="La Ragione R.M."/>
            <person name="Hildebrand F."/>
            <person name="Pallen M.J."/>
        </authorList>
    </citation>
    <scope>NUCLEOTIDE SEQUENCE [LARGE SCALE GENOMIC DNA]</scope>
    <source>
        <strain evidence="10 11">Sa2BUA2</strain>
    </source>
</reference>
<dbReference type="InterPro" id="IPR002847">
    <property type="entry name" value="F420-0_gamma-glut_ligase-dom"/>
</dbReference>
<evidence type="ECO:0000256" key="4">
    <source>
        <dbReference type="ARBA" id="ARBA00022842"/>
    </source>
</evidence>
<keyword evidence="3" id="KW-0547">Nucleotide-binding</keyword>
<proteinExistence type="predicted"/>
<dbReference type="SUPFAM" id="SSF144010">
    <property type="entry name" value="CofE-like"/>
    <property type="match status" value="1"/>
</dbReference>
<keyword evidence="1 10" id="KW-0436">Ligase</keyword>
<dbReference type="Gene3D" id="3.30.1330.100">
    <property type="entry name" value="CofE-like"/>
    <property type="match status" value="2"/>
</dbReference>
<dbReference type="EC" id="6.3.2.31" evidence="10"/>
<gene>
    <name evidence="10" type="primary">cofE</name>
    <name evidence="10" type="ORF">H9638_06930</name>
</gene>
<feature type="domain" description="Coenzyme F420:L-glutamate ligase-like" evidence="9">
    <location>
        <begin position="54"/>
        <end position="250"/>
    </location>
</feature>
<evidence type="ECO:0000256" key="1">
    <source>
        <dbReference type="ARBA" id="ARBA00022598"/>
    </source>
</evidence>